<name>A0A939HG33_9MICC</name>
<keyword evidence="2" id="KW-1185">Reference proteome</keyword>
<evidence type="ECO:0000313" key="2">
    <source>
        <dbReference type="Proteomes" id="UP000664164"/>
    </source>
</evidence>
<dbReference type="EMBL" id="JAFNLL010000026">
    <property type="protein sequence ID" value="MBO1268579.1"/>
    <property type="molecule type" value="Genomic_DNA"/>
</dbReference>
<proteinExistence type="predicted"/>
<dbReference type="Proteomes" id="UP000664164">
    <property type="component" value="Unassembled WGS sequence"/>
</dbReference>
<comment type="caution">
    <text evidence="1">The sequence shown here is derived from an EMBL/GenBank/DDBJ whole genome shotgun (WGS) entry which is preliminary data.</text>
</comment>
<accession>A0A939HG33</accession>
<protein>
    <submittedName>
        <fullName evidence="1">Uncharacterized protein</fullName>
    </submittedName>
</protein>
<evidence type="ECO:0000313" key="1">
    <source>
        <dbReference type="EMBL" id="MBO1268579.1"/>
    </source>
</evidence>
<reference evidence="1" key="1">
    <citation type="submission" date="2021-03" db="EMBL/GenBank/DDBJ databases">
        <title>A new species, PO-11, isolated from a karst cave deposit.</title>
        <authorList>
            <person name="Zhaoxiaoyong W."/>
        </authorList>
    </citation>
    <scope>NUCLEOTIDE SEQUENCE</scope>
    <source>
        <strain evidence="1">PO-11</strain>
    </source>
</reference>
<gene>
    <name evidence="1" type="ORF">J1902_11425</name>
</gene>
<dbReference type="RefSeq" id="WP_207616380.1">
    <property type="nucleotide sequence ID" value="NZ_JAFNLL010000026.1"/>
</dbReference>
<sequence>MDTATPRSLLEVASLSAAIFEDLDQAKGGIRWWSAYDLPTKALYGISDYLLDVVDGIGTNLEVADSFLQEYSETRYSADFLLRGRMRTNGGSPVSRDSRQRKMDEATDLKLKSYLYGFFSAASSVLDTLAGTIVGVGGLGTPIVKADFGRLFAPDINNSDYPSGRTRLAKSLHSGPDDVDVRGFRRSGHG</sequence>
<dbReference type="AlphaFoldDB" id="A0A939HG33"/>
<organism evidence="1 2">
    <name type="scientific">Arthrobacter cavernae</name>
    <dbReference type="NCBI Taxonomy" id="2817681"/>
    <lineage>
        <taxon>Bacteria</taxon>
        <taxon>Bacillati</taxon>
        <taxon>Actinomycetota</taxon>
        <taxon>Actinomycetes</taxon>
        <taxon>Micrococcales</taxon>
        <taxon>Micrococcaceae</taxon>
        <taxon>Arthrobacter</taxon>
    </lineage>
</organism>